<organism evidence="1 2">
    <name type="scientific">Halalkalibaculum roseum</name>
    <dbReference type="NCBI Taxonomy" id="2709311"/>
    <lineage>
        <taxon>Bacteria</taxon>
        <taxon>Pseudomonadati</taxon>
        <taxon>Balneolota</taxon>
        <taxon>Balneolia</taxon>
        <taxon>Balneolales</taxon>
        <taxon>Balneolaceae</taxon>
        <taxon>Halalkalibaculum</taxon>
    </lineage>
</organism>
<name>A0A6M1SJQ7_9BACT</name>
<proteinExistence type="predicted"/>
<protein>
    <submittedName>
        <fullName evidence="1">Uncharacterized protein</fullName>
    </submittedName>
</protein>
<sequence length="79" mass="8977">MDACHSLIFFIPIRQLAEGIPSIQICYDFFAADEIPRQARDDTFSLSSIALRLLILLSLKVPRPPQSGYSLRRRRATAE</sequence>
<evidence type="ECO:0000313" key="1">
    <source>
        <dbReference type="EMBL" id="NGP75531.1"/>
    </source>
</evidence>
<evidence type="ECO:0000313" key="2">
    <source>
        <dbReference type="Proteomes" id="UP000473278"/>
    </source>
</evidence>
<comment type="caution">
    <text evidence="1">The sequence shown here is derived from an EMBL/GenBank/DDBJ whole genome shotgun (WGS) entry which is preliminary data.</text>
</comment>
<keyword evidence="2" id="KW-1185">Reference proteome</keyword>
<accession>A0A6M1SJQ7</accession>
<dbReference type="Proteomes" id="UP000473278">
    <property type="component" value="Unassembled WGS sequence"/>
</dbReference>
<gene>
    <name evidence="1" type="ORF">G3570_02725</name>
</gene>
<reference evidence="1 2" key="1">
    <citation type="submission" date="2020-02" db="EMBL/GenBank/DDBJ databases">
        <title>Balneolaceae bacterium YR4-1, complete genome.</title>
        <authorList>
            <person name="Li Y."/>
            <person name="Wu S."/>
        </authorList>
    </citation>
    <scope>NUCLEOTIDE SEQUENCE [LARGE SCALE GENOMIC DNA]</scope>
    <source>
        <strain evidence="1 2">YR4-1</strain>
    </source>
</reference>
<dbReference type="EMBL" id="JAALLT010000001">
    <property type="protein sequence ID" value="NGP75531.1"/>
    <property type="molecule type" value="Genomic_DNA"/>
</dbReference>
<dbReference type="AlphaFoldDB" id="A0A6M1SJQ7"/>